<dbReference type="EMBL" id="KT944270">
    <property type="protein sequence ID" value="ALV86605.1"/>
    <property type="molecule type" value="Genomic_DNA"/>
</dbReference>
<reference evidence="1" key="1">
    <citation type="submission" date="2015-10" db="EMBL/GenBank/DDBJ databases">
        <title>Biosynthesis of SCL-MCL polyhydroxyalkanoates by metagenomic clones in Pseudomonas putida.</title>
        <authorList>
            <person name="Cheng J."/>
            <person name="Charles T.C."/>
        </authorList>
    </citation>
    <scope>NUCLEOTIDE SEQUENCE</scope>
</reference>
<proteinExistence type="predicted"/>
<dbReference type="AlphaFoldDB" id="A0A0U3TTV1"/>
<accession>A0A0U3TTV1</accession>
<evidence type="ECO:0000313" key="1">
    <source>
        <dbReference type="EMBL" id="ALV86605.1"/>
    </source>
</evidence>
<name>A0A0U3TTV1_9BACT</name>
<organism evidence="1">
    <name type="scientific">uncultured bacterium 27</name>
    <dbReference type="NCBI Taxonomy" id="1748274"/>
    <lineage>
        <taxon>Bacteria</taxon>
        <taxon>environmental samples</taxon>
    </lineage>
</organism>
<sequence>MPARFGHDAPQYRAIFIMGGSNTGWPRLRSAIAAALFALAASACGTMPSAPQLPEDDCSRWFARLDAAVDAAGVSDAQDERIEGFAGLRVDRFGQATRTLLPFDAWLAHAAALDRSAREAEAANLPRAAFPLADAVDAPTALARSERCRAAWPSRLGVDAKARAALLQRAQVPDRYAIGLRALGLYPLVRWPFFAGVNSWQARHLGAIEQWAAAPPPLQRFAPASGEDVPLVFEIERSRQPSDATLAPFDRFGAPVWREGFAAPQVDTTQPVVYRRRAQALHGGRVLRQDVFTLWFSERPATGRFDLLAGALDGVIVRLTYGPDGATPWMLDTIHACGCYHLFFPAAGVTPRAGAPQHEEWAFVAGTLPRRSPGQRWSVRIASGTHYVTGLTLDAGVAAAQPYAVRDENTLRSLPQPNGADRRSLYGPDGLVAGSERGERFLFWPMGIASAGAMRQWGHHATAFVGRRHFDDPHLLADRFVLPLQEEGPAKPALP</sequence>
<protein>
    <submittedName>
        <fullName evidence="1">Uncharacterized protein</fullName>
    </submittedName>
</protein>